<evidence type="ECO:0000259" key="2">
    <source>
        <dbReference type="PROSITE" id="PS50994"/>
    </source>
</evidence>
<dbReference type="InterPro" id="IPR048020">
    <property type="entry name" value="Transpos_IS3"/>
</dbReference>
<protein>
    <submittedName>
        <fullName evidence="3">Transposase InsO family protein</fullName>
    </submittedName>
</protein>
<dbReference type="NCBIfam" id="NF033516">
    <property type="entry name" value="transpos_IS3"/>
    <property type="match status" value="1"/>
</dbReference>
<dbReference type="PANTHER" id="PTHR46889:SF4">
    <property type="entry name" value="TRANSPOSASE INSO FOR INSERTION SEQUENCE ELEMENT IS911B-RELATED"/>
    <property type="match status" value="1"/>
</dbReference>
<dbReference type="PROSITE" id="PS50994">
    <property type="entry name" value="INTEGRASE"/>
    <property type="match status" value="1"/>
</dbReference>
<comment type="caution">
    <text evidence="3">The sequence shown here is derived from an EMBL/GenBank/DDBJ whole genome shotgun (WGS) entry which is preliminary data.</text>
</comment>
<dbReference type="Gene3D" id="3.30.420.10">
    <property type="entry name" value="Ribonuclease H-like superfamily/Ribonuclease H"/>
    <property type="match status" value="1"/>
</dbReference>
<feature type="domain" description="Integrase catalytic" evidence="2">
    <location>
        <begin position="38"/>
        <end position="204"/>
    </location>
</feature>
<sequence>MQAADRHGRIPRRWKKTTIPDPDAAHRPDLIGRDFGIDPNHPGQLDRRWCGDITYIHTWQGWLYLATVIDLASRRVVGWATADHLRTDLVAEALTDAVNRRRPAPGVVFHSDRGCQYTSAQYANLATDLGVTLSVGRKGQCWDNAVAESFFATVKTELIHRRAWPTRKAATSALFDYIEGWYNTRRRHSTLGYLSPTQYESTITATAEQVA</sequence>
<dbReference type="InterPro" id="IPR012337">
    <property type="entry name" value="RNaseH-like_sf"/>
</dbReference>
<dbReference type="InterPro" id="IPR050900">
    <property type="entry name" value="Transposase_IS3/IS150/IS904"/>
</dbReference>
<dbReference type="Proteomes" id="UP000295818">
    <property type="component" value="Unassembled WGS sequence"/>
</dbReference>
<dbReference type="Pfam" id="PF13333">
    <property type="entry name" value="rve_2"/>
    <property type="match status" value="1"/>
</dbReference>
<dbReference type="Pfam" id="PF00665">
    <property type="entry name" value="rve"/>
    <property type="match status" value="1"/>
</dbReference>
<evidence type="ECO:0000313" key="3">
    <source>
        <dbReference type="EMBL" id="TCO27421.1"/>
    </source>
</evidence>
<evidence type="ECO:0000313" key="4">
    <source>
        <dbReference type="Proteomes" id="UP000295818"/>
    </source>
</evidence>
<dbReference type="PANTHER" id="PTHR46889">
    <property type="entry name" value="TRANSPOSASE INSF FOR INSERTION SEQUENCE IS3B-RELATED"/>
    <property type="match status" value="1"/>
</dbReference>
<dbReference type="InterPro" id="IPR036397">
    <property type="entry name" value="RNaseH_sf"/>
</dbReference>
<feature type="region of interest" description="Disordered" evidence="1">
    <location>
        <begin position="1"/>
        <end position="25"/>
    </location>
</feature>
<accession>A0ABY2BP63</accession>
<gene>
    <name evidence="3" type="ORF">EV644_103119</name>
</gene>
<dbReference type="SUPFAM" id="SSF53098">
    <property type="entry name" value="Ribonuclease H-like"/>
    <property type="match status" value="1"/>
</dbReference>
<dbReference type="InterPro" id="IPR001584">
    <property type="entry name" value="Integrase_cat-core"/>
</dbReference>
<proteinExistence type="predicted"/>
<reference evidence="3 4" key="1">
    <citation type="journal article" date="2015" name="Stand. Genomic Sci.">
        <title>Genomic Encyclopedia of Bacterial and Archaeal Type Strains, Phase III: the genomes of soil and plant-associated and newly described type strains.</title>
        <authorList>
            <person name="Whitman W.B."/>
            <person name="Woyke T."/>
            <person name="Klenk H.P."/>
            <person name="Zhou Y."/>
            <person name="Lilburn T.G."/>
            <person name="Beck B.J."/>
            <person name="De Vos P."/>
            <person name="Vandamme P."/>
            <person name="Eisen J.A."/>
            <person name="Garrity G."/>
            <person name="Hugenholtz P."/>
            <person name="Kyrpides N.C."/>
        </authorList>
    </citation>
    <scope>NUCLEOTIDE SEQUENCE [LARGE SCALE GENOMIC DNA]</scope>
    <source>
        <strain evidence="3 4">VKM Ac-2538</strain>
    </source>
</reference>
<organism evidence="3 4">
    <name type="scientific">Kribbella orskensis</name>
    <dbReference type="NCBI Taxonomy" id="2512216"/>
    <lineage>
        <taxon>Bacteria</taxon>
        <taxon>Bacillati</taxon>
        <taxon>Actinomycetota</taxon>
        <taxon>Actinomycetes</taxon>
        <taxon>Propionibacteriales</taxon>
        <taxon>Kribbellaceae</taxon>
        <taxon>Kribbella</taxon>
    </lineage>
</organism>
<name>A0ABY2BP63_9ACTN</name>
<dbReference type="EMBL" id="SLWM01000003">
    <property type="protein sequence ID" value="TCO27421.1"/>
    <property type="molecule type" value="Genomic_DNA"/>
</dbReference>
<evidence type="ECO:0000256" key="1">
    <source>
        <dbReference type="SAM" id="MobiDB-lite"/>
    </source>
</evidence>
<keyword evidence="4" id="KW-1185">Reference proteome</keyword>